<proteinExistence type="predicted"/>
<name>U4LGE1_PYROM</name>
<dbReference type="AlphaFoldDB" id="U4LGE1"/>
<keyword evidence="3" id="KW-1185">Reference proteome</keyword>
<sequence length="219" mass="23850">MLTHDGLATVVFGSIAVCLQAIDLYRKWRAPKAAVVTPQRNDLENQPQVTVSHVAPTQPTSTTGTTHELPMASSRNRHVHSTRHFTSSSDAMRDPHQVRNSTTTIDQEPPPPPSQHTLDSSTTSPTQTTAFPCVTACHLSHRTYPTTYNPRTTASTASASAVPETLQQVLQDFIISHNTREPHDNTRTSGETSCAEECRIDESLPITDSITTSTPIPCA</sequence>
<evidence type="ECO:0000313" key="3">
    <source>
        <dbReference type="Proteomes" id="UP000018144"/>
    </source>
</evidence>
<feature type="compositionally biased region" description="Polar residues" evidence="1">
    <location>
        <begin position="115"/>
        <end position="127"/>
    </location>
</feature>
<organism evidence="2 3">
    <name type="scientific">Pyronema omphalodes (strain CBS 100304)</name>
    <name type="common">Pyronema confluens</name>
    <dbReference type="NCBI Taxonomy" id="1076935"/>
    <lineage>
        <taxon>Eukaryota</taxon>
        <taxon>Fungi</taxon>
        <taxon>Dikarya</taxon>
        <taxon>Ascomycota</taxon>
        <taxon>Pezizomycotina</taxon>
        <taxon>Pezizomycetes</taxon>
        <taxon>Pezizales</taxon>
        <taxon>Pyronemataceae</taxon>
        <taxon>Pyronema</taxon>
    </lineage>
</organism>
<evidence type="ECO:0000256" key="1">
    <source>
        <dbReference type="SAM" id="MobiDB-lite"/>
    </source>
</evidence>
<gene>
    <name evidence="2" type="ORF">PCON_10283</name>
</gene>
<evidence type="ECO:0000313" key="2">
    <source>
        <dbReference type="EMBL" id="CCX10689.1"/>
    </source>
</evidence>
<protein>
    <submittedName>
        <fullName evidence="2">Uncharacterized protein</fullName>
    </submittedName>
</protein>
<reference evidence="2 3" key="1">
    <citation type="journal article" date="2013" name="PLoS Genet.">
        <title>The genome and development-dependent transcriptomes of Pyronema confluens: a window into fungal evolution.</title>
        <authorList>
            <person name="Traeger S."/>
            <person name="Altegoer F."/>
            <person name="Freitag M."/>
            <person name="Gabaldon T."/>
            <person name="Kempken F."/>
            <person name="Kumar A."/>
            <person name="Marcet-Houben M."/>
            <person name="Poggeler S."/>
            <person name="Stajich J.E."/>
            <person name="Nowrousian M."/>
        </authorList>
    </citation>
    <scope>NUCLEOTIDE SEQUENCE [LARGE SCALE GENOMIC DNA]</scope>
    <source>
        <strain evidence="3">CBS 100304</strain>
        <tissue evidence="2">Vegetative mycelium</tissue>
    </source>
</reference>
<feature type="compositionally biased region" description="Polar residues" evidence="1">
    <location>
        <begin position="39"/>
        <end position="51"/>
    </location>
</feature>
<feature type="compositionally biased region" description="Low complexity" evidence="1">
    <location>
        <begin position="57"/>
        <end position="66"/>
    </location>
</feature>
<accession>U4LGE1</accession>
<dbReference type="Proteomes" id="UP000018144">
    <property type="component" value="Unassembled WGS sequence"/>
</dbReference>
<dbReference type="EMBL" id="HF935554">
    <property type="protein sequence ID" value="CCX10689.1"/>
    <property type="molecule type" value="Genomic_DNA"/>
</dbReference>
<feature type="region of interest" description="Disordered" evidence="1">
    <location>
        <begin position="39"/>
        <end position="127"/>
    </location>
</feature>